<proteinExistence type="predicted"/>
<gene>
    <name evidence="3" type="ORF">GGE60_004101</name>
</gene>
<keyword evidence="4" id="KW-1185">Reference proteome</keyword>
<evidence type="ECO:0000256" key="1">
    <source>
        <dbReference type="SAM" id="MobiDB-lite"/>
    </source>
</evidence>
<evidence type="ECO:0000313" key="3">
    <source>
        <dbReference type="EMBL" id="MBB4569972.1"/>
    </source>
</evidence>
<dbReference type="PANTHER" id="PTHR10948:SF23">
    <property type="entry name" value="TRANSPOSASE INSI FOR INSERTION SEQUENCE ELEMENT IS30A-RELATED"/>
    <property type="match status" value="1"/>
</dbReference>
<dbReference type="GO" id="GO:0004803">
    <property type="term" value="F:transposase activity"/>
    <property type="evidence" value="ECO:0007669"/>
    <property type="project" value="TreeGrafter"/>
</dbReference>
<dbReference type="PANTHER" id="PTHR10948">
    <property type="entry name" value="TRANSPOSASE"/>
    <property type="match status" value="1"/>
</dbReference>
<sequence length="151" mass="17327">MSADIFPTGSILVAIFLWKASSVTGKPLSSFIFLITPQLVVMHYSQLTLADRRRLHHLVERKVPINEIARKLGRHRSTINREIRRNTLHDRKLPEYSGYVSTVADDIAKKRRRRLRKLRRHRRPQVGSLSSFPSHENTAPTAAVVSSQNLI</sequence>
<dbReference type="GO" id="GO:0032196">
    <property type="term" value="P:transposition"/>
    <property type="evidence" value="ECO:0007669"/>
    <property type="project" value="TreeGrafter"/>
</dbReference>
<protein>
    <recommendedName>
        <fullName evidence="2">Transposase IS30-like HTH domain-containing protein</fullName>
    </recommendedName>
</protein>
<dbReference type="InterPro" id="IPR051917">
    <property type="entry name" value="Transposase-Integrase"/>
</dbReference>
<evidence type="ECO:0000259" key="2">
    <source>
        <dbReference type="Pfam" id="PF13936"/>
    </source>
</evidence>
<name>A0A7W7ELX5_9HYPH</name>
<feature type="domain" description="Transposase IS30-like HTH" evidence="2">
    <location>
        <begin position="43"/>
        <end position="86"/>
    </location>
</feature>
<comment type="caution">
    <text evidence="3">The sequence shown here is derived from an EMBL/GenBank/DDBJ whole genome shotgun (WGS) entry which is preliminary data.</text>
</comment>
<evidence type="ECO:0000313" key="4">
    <source>
        <dbReference type="Proteomes" id="UP000543836"/>
    </source>
</evidence>
<dbReference type="EMBL" id="JACIIG010000011">
    <property type="protein sequence ID" value="MBB4569972.1"/>
    <property type="molecule type" value="Genomic_DNA"/>
</dbReference>
<dbReference type="Proteomes" id="UP000543836">
    <property type="component" value="Unassembled WGS sequence"/>
</dbReference>
<dbReference type="GO" id="GO:0005829">
    <property type="term" value="C:cytosol"/>
    <property type="evidence" value="ECO:0007669"/>
    <property type="project" value="TreeGrafter"/>
</dbReference>
<feature type="region of interest" description="Disordered" evidence="1">
    <location>
        <begin position="116"/>
        <end position="151"/>
    </location>
</feature>
<dbReference type="Pfam" id="PF13936">
    <property type="entry name" value="HTH_38"/>
    <property type="match status" value="1"/>
</dbReference>
<reference evidence="3 4" key="1">
    <citation type="submission" date="2020-08" db="EMBL/GenBank/DDBJ databases">
        <title>Genomic Encyclopedia of Type Strains, Phase IV (KMG-V): Genome sequencing to study the core and pangenomes of soil and plant-associated prokaryotes.</title>
        <authorList>
            <person name="Whitman W."/>
        </authorList>
    </citation>
    <scope>NUCLEOTIDE SEQUENCE [LARGE SCALE GENOMIC DNA]</scope>
    <source>
        <strain evidence="3 4">SEMIA 492</strain>
    </source>
</reference>
<feature type="compositionally biased region" description="Polar residues" evidence="1">
    <location>
        <begin position="127"/>
        <end position="151"/>
    </location>
</feature>
<dbReference type="InterPro" id="IPR025246">
    <property type="entry name" value="IS30-like_HTH"/>
</dbReference>
<organism evidence="3 4">
    <name type="scientific">Rhizobium leucaenae</name>
    <dbReference type="NCBI Taxonomy" id="29450"/>
    <lineage>
        <taxon>Bacteria</taxon>
        <taxon>Pseudomonadati</taxon>
        <taxon>Pseudomonadota</taxon>
        <taxon>Alphaproteobacteria</taxon>
        <taxon>Hyphomicrobiales</taxon>
        <taxon>Rhizobiaceae</taxon>
        <taxon>Rhizobium/Agrobacterium group</taxon>
        <taxon>Rhizobium</taxon>
    </lineage>
</organism>
<dbReference type="AlphaFoldDB" id="A0A7W7ELX5"/>
<accession>A0A7W7ELX5</accession>